<dbReference type="Gene3D" id="3.40.50.720">
    <property type="entry name" value="NAD(P)-binding Rossmann-like Domain"/>
    <property type="match status" value="1"/>
</dbReference>
<keyword evidence="2" id="KW-1133">Transmembrane helix</keyword>
<keyword evidence="2" id="KW-0812">Transmembrane</keyword>
<dbReference type="Pfam" id="PF02080">
    <property type="entry name" value="TrkA_C"/>
    <property type="match status" value="1"/>
</dbReference>
<dbReference type="PANTHER" id="PTHR43833">
    <property type="entry name" value="POTASSIUM CHANNEL PROTEIN 2-RELATED-RELATED"/>
    <property type="match status" value="1"/>
</dbReference>
<dbReference type="InterPro" id="IPR003148">
    <property type="entry name" value="RCK_N"/>
</dbReference>
<evidence type="ECO:0000259" key="4">
    <source>
        <dbReference type="PROSITE" id="PS51202"/>
    </source>
</evidence>
<dbReference type="GO" id="GO:0006813">
    <property type="term" value="P:potassium ion transport"/>
    <property type="evidence" value="ECO:0007669"/>
    <property type="project" value="InterPro"/>
</dbReference>
<proteinExistence type="predicted"/>
<gene>
    <name evidence="5" type="ORF">EDD75_0780</name>
</gene>
<dbReference type="Pfam" id="PF07885">
    <property type="entry name" value="Ion_trans_2"/>
    <property type="match status" value="1"/>
</dbReference>
<dbReference type="Proteomes" id="UP000282654">
    <property type="component" value="Unassembled WGS sequence"/>
</dbReference>
<evidence type="ECO:0000256" key="2">
    <source>
        <dbReference type="SAM" id="Phobius"/>
    </source>
</evidence>
<dbReference type="RefSeq" id="WP_123928235.1">
    <property type="nucleotide sequence ID" value="NZ_RKRE01000001.1"/>
</dbReference>
<feature type="domain" description="RCK N-terminal" evidence="3">
    <location>
        <begin position="124"/>
        <end position="240"/>
    </location>
</feature>
<evidence type="ECO:0000259" key="3">
    <source>
        <dbReference type="PROSITE" id="PS51201"/>
    </source>
</evidence>
<dbReference type="InterPro" id="IPR036721">
    <property type="entry name" value="RCK_C_sf"/>
</dbReference>
<comment type="subcellular location">
    <subcellularLocation>
        <location evidence="1">Cell membrane</location>
        <topology evidence="1">Multi-pass membrane protein</topology>
    </subcellularLocation>
</comment>
<evidence type="ECO:0000313" key="6">
    <source>
        <dbReference type="Proteomes" id="UP000282654"/>
    </source>
</evidence>
<evidence type="ECO:0000313" key="5">
    <source>
        <dbReference type="EMBL" id="RPF49953.1"/>
    </source>
</evidence>
<keyword evidence="5" id="KW-0406">Ion transport</keyword>
<dbReference type="SUPFAM" id="SSF116726">
    <property type="entry name" value="TrkA C-terminal domain-like"/>
    <property type="match status" value="1"/>
</dbReference>
<dbReference type="AlphaFoldDB" id="A0A3N5AYE3"/>
<dbReference type="GO" id="GO:0008324">
    <property type="term" value="F:monoatomic cation transmembrane transporter activity"/>
    <property type="evidence" value="ECO:0007669"/>
    <property type="project" value="InterPro"/>
</dbReference>
<dbReference type="GO" id="GO:0005886">
    <property type="term" value="C:plasma membrane"/>
    <property type="evidence" value="ECO:0007669"/>
    <property type="project" value="UniProtKB-SubCell"/>
</dbReference>
<feature type="transmembrane region" description="Helical" evidence="2">
    <location>
        <begin position="54"/>
        <end position="73"/>
    </location>
</feature>
<dbReference type="InterPro" id="IPR036291">
    <property type="entry name" value="NAD(P)-bd_dom_sf"/>
</dbReference>
<dbReference type="OrthoDB" id="9785285at2"/>
<keyword evidence="5" id="KW-0813">Transport</keyword>
<keyword evidence="2" id="KW-0472">Membrane</keyword>
<dbReference type="Gene3D" id="1.10.287.70">
    <property type="match status" value="1"/>
</dbReference>
<dbReference type="SUPFAM" id="SSF51735">
    <property type="entry name" value="NAD(P)-binding Rossmann-fold domains"/>
    <property type="match status" value="1"/>
</dbReference>
<keyword evidence="5" id="KW-0407">Ion channel</keyword>
<dbReference type="PANTHER" id="PTHR43833:SF9">
    <property type="entry name" value="POTASSIUM CHANNEL PROTEIN YUGO-RELATED"/>
    <property type="match status" value="1"/>
</dbReference>
<organism evidence="5 6">
    <name type="scientific">Thermodesulfitimonas autotrophica</name>
    <dbReference type="NCBI Taxonomy" id="1894989"/>
    <lineage>
        <taxon>Bacteria</taxon>
        <taxon>Bacillati</taxon>
        <taxon>Bacillota</taxon>
        <taxon>Clostridia</taxon>
        <taxon>Thermoanaerobacterales</taxon>
        <taxon>Thermoanaerobacteraceae</taxon>
        <taxon>Thermodesulfitimonas</taxon>
    </lineage>
</organism>
<dbReference type="PROSITE" id="PS51201">
    <property type="entry name" value="RCK_N"/>
    <property type="match status" value="1"/>
</dbReference>
<dbReference type="EMBL" id="RKRE01000001">
    <property type="protein sequence ID" value="RPF49953.1"/>
    <property type="molecule type" value="Genomic_DNA"/>
</dbReference>
<dbReference type="SUPFAM" id="SSF81324">
    <property type="entry name" value="Voltage-gated potassium channels"/>
    <property type="match status" value="1"/>
</dbReference>
<sequence length="355" mass="38858">MPAPKGYKLPDNNRKAFSVALRLLFFISIIQGAICLVCTFLLAHYEKLSLFDSFYLILITLTTVGYGDIYPVTAAGKMIIIFLLFTGVGYVWLALSVLVATLVEGHLIHFWREKQMERKIAKLKNHVIVCGLGRAGTAAIKQLEREGASIVGIDHDEHYVELMKERGYLVILGDATEDEILKAAGIERARSIISALPSDSANILITMAAKDLNPRIRVVARADRPENIARLKRAGADWVTAVGIAGGARLALAAVKPATVDFIHSILERRHPDYKLEEILIDEKSPLAGKLVRDSRLKEDYGSQLLAIIRNGTTIANPDISETILPGDVIIVFGAINKLNLLETSPGAACPLKSE</sequence>
<protein>
    <submittedName>
        <fullName evidence="5">Voltage-gated potassium channel</fullName>
    </submittedName>
</protein>
<feature type="domain" description="RCK C-terminal" evidence="4">
    <location>
        <begin position="264"/>
        <end position="348"/>
    </location>
</feature>
<dbReference type="InterPro" id="IPR050721">
    <property type="entry name" value="Trk_Ktr_HKT_K-transport"/>
</dbReference>
<feature type="transmembrane region" description="Helical" evidence="2">
    <location>
        <begin position="79"/>
        <end position="103"/>
    </location>
</feature>
<feature type="transmembrane region" description="Helical" evidence="2">
    <location>
        <begin position="20"/>
        <end position="42"/>
    </location>
</feature>
<keyword evidence="6" id="KW-1185">Reference proteome</keyword>
<dbReference type="InterPro" id="IPR013099">
    <property type="entry name" value="K_chnl_dom"/>
</dbReference>
<dbReference type="Gene3D" id="3.30.70.1450">
    <property type="entry name" value="Regulator of K+ conductance, C-terminal domain"/>
    <property type="match status" value="1"/>
</dbReference>
<name>A0A3N5AYE3_9THEO</name>
<reference evidence="5 6" key="1">
    <citation type="submission" date="2018-11" db="EMBL/GenBank/DDBJ databases">
        <title>Genomic Encyclopedia of Type Strains, Phase IV (KMG-IV): sequencing the most valuable type-strain genomes for metagenomic binning, comparative biology and taxonomic classification.</title>
        <authorList>
            <person name="Goeker M."/>
        </authorList>
    </citation>
    <scope>NUCLEOTIDE SEQUENCE [LARGE SCALE GENOMIC DNA]</scope>
    <source>
        <strain evidence="5 6">DSM 102936</strain>
    </source>
</reference>
<accession>A0A3N5AYE3</accession>
<dbReference type="InterPro" id="IPR006037">
    <property type="entry name" value="RCK_C"/>
</dbReference>
<evidence type="ECO:0000256" key="1">
    <source>
        <dbReference type="ARBA" id="ARBA00004651"/>
    </source>
</evidence>
<comment type="caution">
    <text evidence="5">The sequence shown here is derived from an EMBL/GenBank/DDBJ whole genome shotgun (WGS) entry which is preliminary data.</text>
</comment>
<dbReference type="Pfam" id="PF02254">
    <property type="entry name" value="TrkA_N"/>
    <property type="match status" value="1"/>
</dbReference>
<dbReference type="PROSITE" id="PS51202">
    <property type="entry name" value="RCK_C"/>
    <property type="match status" value="1"/>
</dbReference>